<comment type="caution">
    <text evidence="7">The sequence shown here is derived from an EMBL/GenBank/DDBJ whole genome shotgun (WGS) entry which is preliminary data.</text>
</comment>
<dbReference type="OrthoDB" id="9808930at2"/>
<evidence type="ECO:0000256" key="5">
    <source>
        <dbReference type="SAM" id="MobiDB-lite"/>
    </source>
</evidence>
<sequence length="193" mass="19941">MTDPNAPGPYGSEQPYPASGPSYPTSSGGSPTSGGAYGTQGPYGAPYGQQPPYGTPYGQPQPGYGYPPKPVDDTKTWLMVAHFGGVAGVVVGGTVAGWVAPLIAYTSKGPTNPTVRAHSVEALNFHITWAIANVVALVVFFCGSAVTLGFGAIVLWVLPLATFVISVAFGIIAGVKASNNEFYPYPLSMKLIK</sequence>
<evidence type="ECO:0000256" key="6">
    <source>
        <dbReference type="SAM" id="Phobius"/>
    </source>
</evidence>
<protein>
    <recommendedName>
        <fullName evidence="9">DUF4870 domain-containing protein</fullName>
    </recommendedName>
</protein>
<reference evidence="7 8" key="1">
    <citation type="submission" date="2013-07" db="EMBL/GenBank/DDBJ databases">
        <authorList>
            <consortium name="DOE Joint Genome Institute"/>
            <person name="Eisen J."/>
            <person name="Huntemann M."/>
            <person name="Han J."/>
            <person name="Chen A."/>
            <person name="Kyrpides N."/>
            <person name="Mavromatis K."/>
            <person name="Markowitz V."/>
            <person name="Palaniappan K."/>
            <person name="Ivanova N."/>
            <person name="Schaumberg A."/>
            <person name="Pati A."/>
            <person name="Liolios K."/>
            <person name="Nordberg H.P."/>
            <person name="Cantor M.N."/>
            <person name="Hua S.X."/>
            <person name="Woyke T."/>
        </authorList>
    </citation>
    <scope>NUCLEOTIDE SEQUENCE [LARGE SCALE GENOMIC DNA]</scope>
    <source>
        <strain evidence="7 8">DSM 44712</strain>
    </source>
</reference>
<evidence type="ECO:0008006" key="9">
    <source>
        <dbReference type="Google" id="ProtNLM"/>
    </source>
</evidence>
<dbReference type="Pfam" id="PF09685">
    <property type="entry name" value="MamF_MmsF"/>
    <property type="match status" value="1"/>
</dbReference>
<name>A0A011AEG8_9ACTN</name>
<gene>
    <name evidence="7" type="ORF">CryarDRAFT_1505</name>
</gene>
<proteinExistence type="predicted"/>
<organism evidence="7 8">
    <name type="scientific">Cryptosporangium arvum DSM 44712</name>
    <dbReference type="NCBI Taxonomy" id="927661"/>
    <lineage>
        <taxon>Bacteria</taxon>
        <taxon>Bacillati</taxon>
        <taxon>Actinomycetota</taxon>
        <taxon>Actinomycetes</taxon>
        <taxon>Cryptosporangiales</taxon>
        <taxon>Cryptosporangiaceae</taxon>
        <taxon>Cryptosporangium</taxon>
    </lineage>
</organism>
<feature type="transmembrane region" description="Helical" evidence="6">
    <location>
        <begin position="77"/>
        <end position="105"/>
    </location>
</feature>
<feature type="transmembrane region" description="Helical" evidence="6">
    <location>
        <begin position="126"/>
        <end position="147"/>
    </location>
</feature>
<keyword evidence="3 6" id="KW-1133">Transmembrane helix</keyword>
<dbReference type="PATRIC" id="fig|927661.3.peg.1478"/>
<dbReference type="AlphaFoldDB" id="A0A011AEG8"/>
<keyword evidence="8" id="KW-1185">Reference proteome</keyword>
<feature type="region of interest" description="Disordered" evidence="5">
    <location>
        <begin position="1"/>
        <end position="66"/>
    </location>
</feature>
<evidence type="ECO:0000256" key="1">
    <source>
        <dbReference type="ARBA" id="ARBA00004141"/>
    </source>
</evidence>
<comment type="subcellular location">
    <subcellularLocation>
        <location evidence="1">Membrane</location>
        <topology evidence="1">Multi-pass membrane protein</topology>
    </subcellularLocation>
</comment>
<evidence type="ECO:0000256" key="3">
    <source>
        <dbReference type="ARBA" id="ARBA00022989"/>
    </source>
</evidence>
<dbReference type="Proteomes" id="UP000021053">
    <property type="component" value="Unassembled WGS sequence"/>
</dbReference>
<evidence type="ECO:0000256" key="2">
    <source>
        <dbReference type="ARBA" id="ARBA00022692"/>
    </source>
</evidence>
<dbReference type="EMBL" id="JFBT01000001">
    <property type="protein sequence ID" value="EXG80431.1"/>
    <property type="molecule type" value="Genomic_DNA"/>
</dbReference>
<evidence type="ECO:0000313" key="8">
    <source>
        <dbReference type="Proteomes" id="UP000021053"/>
    </source>
</evidence>
<evidence type="ECO:0000313" key="7">
    <source>
        <dbReference type="EMBL" id="EXG80431.1"/>
    </source>
</evidence>
<feature type="transmembrane region" description="Helical" evidence="6">
    <location>
        <begin position="153"/>
        <end position="175"/>
    </location>
</feature>
<dbReference type="InterPro" id="IPR019109">
    <property type="entry name" value="MamF_MmsF"/>
</dbReference>
<feature type="compositionally biased region" description="Low complexity" evidence="5">
    <location>
        <begin position="39"/>
        <end position="66"/>
    </location>
</feature>
<evidence type="ECO:0000256" key="4">
    <source>
        <dbReference type="ARBA" id="ARBA00023136"/>
    </source>
</evidence>
<keyword evidence="2 6" id="KW-0812">Transmembrane</keyword>
<feature type="compositionally biased region" description="Low complexity" evidence="5">
    <location>
        <begin position="15"/>
        <end position="30"/>
    </location>
</feature>
<keyword evidence="4 6" id="KW-0472">Membrane</keyword>
<dbReference type="HOGENOM" id="CLU_110679_0_0_11"/>
<dbReference type="RefSeq" id="WP_035849305.1">
    <property type="nucleotide sequence ID" value="NZ_KK073874.1"/>
</dbReference>
<accession>A0A011AEG8</accession>